<protein>
    <submittedName>
        <fullName evidence="8">DNA-binding NarL/FixJ family response regulator</fullName>
    </submittedName>
</protein>
<sequence length="227" mass="24677">MAIRVMIVDDEWIPRHTFRTVLSDAPDIEVVAEAGDGTAALEQLRTTDVDVVLMDVCMKPMDGVEATRCIRASGAEWPRVLILTAFDADENAFAALRAGASGFLLKESSPSEVVAALRTVYSGDAVVAPGLTRRLLDRFVPLLPAEHRSVPQTLEVLTEQELRVLELVAQGLSNAEIAGQLTLAEKTVKTHVGHIYQKLGLRDRAQAVMLAYKTGLVKLHHFPESAG</sequence>
<dbReference type="InterPro" id="IPR058245">
    <property type="entry name" value="NreC/VraR/RcsB-like_REC"/>
</dbReference>
<organism evidence="8 9">
    <name type="scientific">Streptomyces griseomycini</name>
    <dbReference type="NCBI Taxonomy" id="66895"/>
    <lineage>
        <taxon>Bacteria</taxon>
        <taxon>Bacillati</taxon>
        <taxon>Actinomycetota</taxon>
        <taxon>Actinomycetes</taxon>
        <taxon>Kitasatosporales</taxon>
        <taxon>Streptomycetaceae</taxon>
        <taxon>Streptomyces</taxon>
    </lineage>
</organism>
<dbReference type="PROSITE" id="PS50043">
    <property type="entry name" value="HTH_LUXR_2"/>
    <property type="match status" value="1"/>
</dbReference>
<evidence type="ECO:0000313" key="9">
    <source>
        <dbReference type="Proteomes" id="UP000579523"/>
    </source>
</evidence>
<evidence type="ECO:0000256" key="1">
    <source>
        <dbReference type="ARBA" id="ARBA00022553"/>
    </source>
</evidence>
<dbReference type="SMART" id="SM00448">
    <property type="entry name" value="REC"/>
    <property type="match status" value="1"/>
</dbReference>
<dbReference type="CDD" id="cd17535">
    <property type="entry name" value="REC_NarL-like"/>
    <property type="match status" value="1"/>
</dbReference>
<evidence type="ECO:0000313" key="8">
    <source>
        <dbReference type="EMBL" id="MBB4899218.1"/>
    </source>
</evidence>
<dbReference type="Proteomes" id="UP000579523">
    <property type="component" value="Unassembled WGS sequence"/>
</dbReference>
<dbReference type="SMART" id="SM00421">
    <property type="entry name" value="HTH_LUXR"/>
    <property type="match status" value="1"/>
</dbReference>
<dbReference type="InterPro" id="IPR016032">
    <property type="entry name" value="Sig_transdc_resp-reg_C-effctor"/>
</dbReference>
<proteinExistence type="predicted"/>
<feature type="modified residue" description="4-aspartylphosphate" evidence="5">
    <location>
        <position position="55"/>
    </location>
</feature>
<dbReference type="Gene3D" id="3.40.50.2300">
    <property type="match status" value="1"/>
</dbReference>
<dbReference type="Pfam" id="PF00196">
    <property type="entry name" value="GerE"/>
    <property type="match status" value="1"/>
</dbReference>
<dbReference type="Pfam" id="PF00072">
    <property type="entry name" value="Response_reg"/>
    <property type="match status" value="1"/>
</dbReference>
<keyword evidence="3 8" id="KW-0238">DNA-binding</keyword>
<dbReference type="CDD" id="cd06170">
    <property type="entry name" value="LuxR_C_like"/>
    <property type="match status" value="1"/>
</dbReference>
<evidence type="ECO:0000259" key="6">
    <source>
        <dbReference type="PROSITE" id="PS50043"/>
    </source>
</evidence>
<dbReference type="InterPro" id="IPR001789">
    <property type="entry name" value="Sig_transdc_resp-reg_receiver"/>
</dbReference>
<dbReference type="PROSITE" id="PS00622">
    <property type="entry name" value="HTH_LUXR_1"/>
    <property type="match status" value="1"/>
</dbReference>
<evidence type="ECO:0000256" key="4">
    <source>
        <dbReference type="ARBA" id="ARBA00023163"/>
    </source>
</evidence>
<dbReference type="PROSITE" id="PS50110">
    <property type="entry name" value="RESPONSE_REGULATORY"/>
    <property type="match status" value="1"/>
</dbReference>
<name>A0A7W7M0R4_9ACTN</name>
<dbReference type="PRINTS" id="PR00038">
    <property type="entry name" value="HTHLUXR"/>
</dbReference>
<evidence type="ECO:0000256" key="2">
    <source>
        <dbReference type="ARBA" id="ARBA00023015"/>
    </source>
</evidence>
<gene>
    <name evidence="8" type="ORF">FHS37_003278</name>
</gene>
<reference evidence="8 9" key="1">
    <citation type="submission" date="2020-08" db="EMBL/GenBank/DDBJ databases">
        <title>Genomic Encyclopedia of Type Strains, Phase III (KMG-III): the genomes of soil and plant-associated and newly described type strains.</title>
        <authorList>
            <person name="Whitman W."/>
        </authorList>
    </citation>
    <scope>NUCLEOTIDE SEQUENCE [LARGE SCALE GENOMIC DNA]</scope>
    <source>
        <strain evidence="8 9">CECT 3273</strain>
    </source>
</reference>
<keyword evidence="2" id="KW-0805">Transcription regulation</keyword>
<accession>A0A7W7M0R4</accession>
<dbReference type="PANTHER" id="PTHR43214:SF24">
    <property type="entry name" value="TRANSCRIPTIONAL REGULATORY PROTEIN NARL-RELATED"/>
    <property type="match status" value="1"/>
</dbReference>
<evidence type="ECO:0000259" key="7">
    <source>
        <dbReference type="PROSITE" id="PS50110"/>
    </source>
</evidence>
<dbReference type="InterPro" id="IPR011006">
    <property type="entry name" value="CheY-like_superfamily"/>
</dbReference>
<dbReference type="GO" id="GO:0006355">
    <property type="term" value="P:regulation of DNA-templated transcription"/>
    <property type="evidence" value="ECO:0007669"/>
    <property type="project" value="InterPro"/>
</dbReference>
<dbReference type="PANTHER" id="PTHR43214">
    <property type="entry name" value="TWO-COMPONENT RESPONSE REGULATOR"/>
    <property type="match status" value="1"/>
</dbReference>
<comment type="caution">
    <text evidence="8">The sequence shown here is derived from an EMBL/GenBank/DDBJ whole genome shotgun (WGS) entry which is preliminary data.</text>
</comment>
<evidence type="ECO:0000256" key="3">
    <source>
        <dbReference type="ARBA" id="ARBA00023125"/>
    </source>
</evidence>
<keyword evidence="1 5" id="KW-0597">Phosphoprotein</keyword>
<dbReference type="RefSeq" id="WP_184821719.1">
    <property type="nucleotide sequence ID" value="NZ_BMTI01000006.1"/>
</dbReference>
<evidence type="ECO:0000256" key="5">
    <source>
        <dbReference type="PROSITE-ProRule" id="PRU00169"/>
    </source>
</evidence>
<keyword evidence="9" id="KW-1185">Reference proteome</keyword>
<dbReference type="SUPFAM" id="SSF46894">
    <property type="entry name" value="C-terminal effector domain of the bipartite response regulators"/>
    <property type="match status" value="1"/>
</dbReference>
<feature type="domain" description="Response regulatory" evidence="7">
    <location>
        <begin position="4"/>
        <end position="121"/>
    </location>
</feature>
<dbReference type="InterPro" id="IPR000792">
    <property type="entry name" value="Tscrpt_reg_LuxR_C"/>
</dbReference>
<keyword evidence="4" id="KW-0804">Transcription</keyword>
<feature type="domain" description="HTH luxR-type" evidence="6">
    <location>
        <begin position="150"/>
        <end position="215"/>
    </location>
</feature>
<dbReference type="InterPro" id="IPR039420">
    <property type="entry name" value="WalR-like"/>
</dbReference>
<dbReference type="AlphaFoldDB" id="A0A7W7M0R4"/>
<dbReference type="GO" id="GO:0003677">
    <property type="term" value="F:DNA binding"/>
    <property type="evidence" value="ECO:0007669"/>
    <property type="project" value="UniProtKB-KW"/>
</dbReference>
<dbReference type="EMBL" id="JACHJI010000005">
    <property type="protein sequence ID" value="MBB4899218.1"/>
    <property type="molecule type" value="Genomic_DNA"/>
</dbReference>
<dbReference type="SUPFAM" id="SSF52172">
    <property type="entry name" value="CheY-like"/>
    <property type="match status" value="1"/>
</dbReference>
<dbReference type="GO" id="GO:0000160">
    <property type="term" value="P:phosphorelay signal transduction system"/>
    <property type="evidence" value="ECO:0007669"/>
    <property type="project" value="InterPro"/>
</dbReference>